<evidence type="ECO:0000313" key="2">
    <source>
        <dbReference type="Proteomes" id="UP001057375"/>
    </source>
</evidence>
<evidence type="ECO:0000313" key="1">
    <source>
        <dbReference type="EMBL" id="GKT37712.1"/>
    </source>
</evidence>
<accession>A0ABQ5KZ45</accession>
<keyword evidence="2" id="KW-1185">Reference proteome</keyword>
<gene>
    <name evidence="1" type="ORF">ADUPG1_003650</name>
</gene>
<dbReference type="Proteomes" id="UP001057375">
    <property type="component" value="Unassembled WGS sequence"/>
</dbReference>
<organism evidence="1 2">
    <name type="scientific">Aduncisulcus paluster</name>
    <dbReference type="NCBI Taxonomy" id="2918883"/>
    <lineage>
        <taxon>Eukaryota</taxon>
        <taxon>Metamonada</taxon>
        <taxon>Carpediemonas-like organisms</taxon>
        <taxon>Aduncisulcus</taxon>
    </lineage>
</organism>
<reference evidence="1" key="1">
    <citation type="submission" date="2022-03" db="EMBL/GenBank/DDBJ databases">
        <title>Draft genome sequence of Aduncisulcus paluster, a free-living microaerophilic Fornicata.</title>
        <authorList>
            <person name="Yuyama I."/>
            <person name="Kume K."/>
            <person name="Tamura T."/>
            <person name="Inagaki Y."/>
            <person name="Hashimoto T."/>
        </authorList>
    </citation>
    <scope>NUCLEOTIDE SEQUENCE</scope>
    <source>
        <strain evidence="1">NY0171</strain>
    </source>
</reference>
<feature type="non-terminal residue" evidence="1">
    <location>
        <position position="30"/>
    </location>
</feature>
<dbReference type="EMBL" id="BQXS01005076">
    <property type="protein sequence ID" value="GKT37712.1"/>
    <property type="molecule type" value="Genomic_DNA"/>
</dbReference>
<proteinExistence type="predicted"/>
<name>A0ABQ5KZ45_9EUKA</name>
<sequence>MDPDKVQAVLTQIASKIGRVTPVPMADAVM</sequence>
<protein>
    <submittedName>
        <fullName evidence="1">Uncharacterized protein</fullName>
    </submittedName>
</protein>
<comment type="caution">
    <text evidence="1">The sequence shown here is derived from an EMBL/GenBank/DDBJ whole genome shotgun (WGS) entry which is preliminary data.</text>
</comment>